<dbReference type="InterPro" id="IPR029052">
    <property type="entry name" value="Metallo-depent_PP-like"/>
</dbReference>
<dbReference type="PANTHER" id="PTHR32254:SF5">
    <property type="entry name" value="CALCINEURIN-LIKE METALLO-PHOSPHOESTERASE SUPERFAMILY PROTEIN"/>
    <property type="match status" value="1"/>
</dbReference>
<evidence type="ECO:0000313" key="2">
    <source>
        <dbReference type="EMBL" id="KAK7304794.1"/>
    </source>
</evidence>
<accession>A0AAN9JWB3</accession>
<evidence type="ECO:0000313" key="3">
    <source>
        <dbReference type="Proteomes" id="UP001367508"/>
    </source>
</evidence>
<name>A0AAN9JWB3_CANGL</name>
<keyword evidence="1" id="KW-0472">Membrane</keyword>
<dbReference type="AlphaFoldDB" id="A0AAN9JWB3"/>
<feature type="transmembrane region" description="Helical" evidence="1">
    <location>
        <begin position="63"/>
        <end position="81"/>
    </location>
</feature>
<proteinExistence type="predicted"/>
<evidence type="ECO:0000256" key="1">
    <source>
        <dbReference type="SAM" id="Phobius"/>
    </source>
</evidence>
<sequence>MGSTSTSSTTMCENAMLANDYNNYYDKHSYGGWCIVPDPTSINQEVVTWYVIGNVLKMKKTSWVCTVITQLCLCFALYIALHLGQPQTLVNTNATDPDHQLPHLYFITVKGGFRPLTQQFHLLKQMEKVTRTYKASFVVSSGELGEHDPLMQNASQHFPLLRLPWYTTYSATASKSKGQEVGYFSKKIKISDGITLDVIGVDTELLQDSILRGSLRGNKNNQLNWLLRTLEKANSSNWRIVVGYQPLVICGENKEQMKKKQSFDYLHRIFLKFSVNVYLSGQDCTTHAIDGNVAYIGVPGLIEKEPYSVFLNGNCVLKRELPNGFLLHQVSSVQIVTYYINFVGEVAYKTVLQQKGREIM</sequence>
<keyword evidence="3" id="KW-1185">Reference proteome</keyword>
<keyword evidence="1" id="KW-1133">Transmembrane helix</keyword>
<dbReference type="SUPFAM" id="SSF56300">
    <property type="entry name" value="Metallo-dependent phosphatases"/>
    <property type="match status" value="1"/>
</dbReference>
<comment type="caution">
    <text evidence="2">The sequence shown here is derived from an EMBL/GenBank/DDBJ whole genome shotgun (WGS) entry which is preliminary data.</text>
</comment>
<keyword evidence="1" id="KW-0812">Transmembrane</keyword>
<protein>
    <submittedName>
        <fullName evidence="2">Uncharacterized protein</fullName>
    </submittedName>
</protein>
<gene>
    <name evidence="2" type="ORF">VNO77_42683</name>
</gene>
<dbReference type="Proteomes" id="UP001367508">
    <property type="component" value="Unassembled WGS sequence"/>
</dbReference>
<dbReference type="PANTHER" id="PTHR32254">
    <property type="entry name" value="EXPRESSED PROTEIN"/>
    <property type="match status" value="1"/>
</dbReference>
<dbReference type="EMBL" id="JAYMYQ010000011">
    <property type="protein sequence ID" value="KAK7304794.1"/>
    <property type="molecule type" value="Genomic_DNA"/>
</dbReference>
<organism evidence="2 3">
    <name type="scientific">Canavalia gladiata</name>
    <name type="common">Sword bean</name>
    <name type="synonym">Dolichos gladiatus</name>
    <dbReference type="NCBI Taxonomy" id="3824"/>
    <lineage>
        <taxon>Eukaryota</taxon>
        <taxon>Viridiplantae</taxon>
        <taxon>Streptophyta</taxon>
        <taxon>Embryophyta</taxon>
        <taxon>Tracheophyta</taxon>
        <taxon>Spermatophyta</taxon>
        <taxon>Magnoliopsida</taxon>
        <taxon>eudicotyledons</taxon>
        <taxon>Gunneridae</taxon>
        <taxon>Pentapetalae</taxon>
        <taxon>rosids</taxon>
        <taxon>fabids</taxon>
        <taxon>Fabales</taxon>
        <taxon>Fabaceae</taxon>
        <taxon>Papilionoideae</taxon>
        <taxon>50 kb inversion clade</taxon>
        <taxon>NPAAA clade</taxon>
        <taxon>indigoferoid/millettioid clade</taxon>
        <taxon>Phaseoleae</taxon>
        <taxon>Canavalia</taxon>
    </lineage>
</organism>
<dbReference type="Gene3D" id="3.60.21.10">
    <property type="match status" value="1"/>
</dbReference>
<reference evidence="2 3" key="1">
    <citation type="submission" date="2024-01" db="EMBL/GenBank/DDBJ databases">
        <title>The genomes of 5 underutilized Papilionoideae crops provide insights into root nodulation and disease resistanc.</title>
        <authorList>
            <person name="Jiang F."/>
        </authorList>
    </citation>
    <scope>NUCLEOTIDE SEQUENCE [LARGE SCALE GENOMIC DNA]</scope>
    <source>
        <strain evidence="2">LVBAO_FW01</strain>
        <tissue evidence="2">Leaves</tissue>
    </source>
</reference>